<dbReference type="PANTHER" id="PTHR30524">
    <property type="entry name" value="MANNITOL-1-PHOSPHATE 5-DEHYDROGENASE"/>
    <property type="match status" value="1"/>
</dbReference>
<evidence type="ECO:0000313" key="7">
    <source>
        <dbReference type="Proteomes" id="UP001256711"/>
    </source>
</evidence>
<keyword evidence="2" id="KW-0520">NAD</keyword>
<evidence type="ECO:0000256" key="2">
    <source>
        <dbReference type="ARBA" id="ARBA00023027"/>
    </source>
</evidence>
<dbReference type="InterPro" id="IPR000669">
    <property type="entry name" value="Mannitol_DH"/>
</dbReference>
<dbReference type="InterPro" id="IPR013131">
    <property type="entry name" value="Mannitol_DH_N"/>
</dbReference>
<name>A0AAW8TX64_9ENTE</name>
<dbReference type="Proteomes" id="UP001256711">
    <property type="component" value="Unassembled WGS sequence"/>
</dbReference>
<feature type="domain" description="Mannitol dehydrogenase N-terminal" evidence="4">
    <location>
        <begin position="17"/>
        <end position="249"/>
    </location>
</feature>
<gene>
    <name evidence="6" type="ORF">P7H43_05935</name>
</gene>
<dbReference type="Gene3D" id="1.10.1040.10">
    <property type="entry name" value="N-(1-d-carboxylethyl)-l-norvaline Dehydrogenase, domain 2"/>
    <property type="match status" value="1"/>
</dbReference>
<evidence type="ECO:0000259" key="4">
    <source>
        <dbReference type="Pfam" id="PF01232"/>
    </source>
</evidence>
<dbReference type="PRINTS" id="PR00084">
    <property type="entry name" value="MTLDHDRGNASE"/>
</dbReference>
<dbReference type="Pfam" id="PF08125">
    <property type="entry name" value="Mannitol_dh_C"/>
    <property type="match status" value="1"/>
</dbReference>
<dbReference type="GO" id="GO:0009026">
    <property type="term" value="F:tagaturonate reductase activity"/>
    <property type="evidence" value="ECO:0007669"/>
    <property type="project" value="TreeGrafter"/>
</dbReference>
<dbReference type="InterPro" id="IPR013328">
    <property type="entry name" value="6PGD_dom2"/>
</dbReference>
<dbReference type="NCBIfam" id="NF002969">
    <property type="entry name" value="PRK03643.1"/>
    <property type="match status" value="1"/>
</dbReference>
<evidence type="ECO:0000259" key="5">
    <source>
        <dbReference type="Pfam" id="PF08125"/>
    </source>
</evidence>
<dbReference type="SUPFAM" id="SSF51735">
    <property type="entry name" value="NAD(P)-binding Rossmann-fold domains"/>
    <property type="match status" value="1"/>
</dbReference>
<dbReference type="InterPro" id="IPR008927">
    <property type="entry name" value="6-PGluconate_DH-like_C_sf"/>
</dbReference>
<keyword evidence="1" id="KW-0560">Oxidoreductase</keyword>
<dbReference type="InterPro" id="IPR036291">
    <property type="entry name" value="NAD(P)-bd_dom_sf"/>
</dbReference>
<dbReference type="GO" id="GO:0005829">
    <property type="term" value="C:cytosol"/>
    <property type="evidence" value="ECO:0007669"/>
    <property type="project" value="TreeGrafter"/>
</dbReference>
<reference evidence="6" key="1">
    <citation type="submission" date="2023-03" db="EMBL/GenBank/DDBJ databases">
        <authorList>
            <person name="Shen W."/>
            <person name="Cai J."/>
        </authorList>
    </citation>
    <scope>NUCLEOTIDE SEQUENCE</scope>
    <source>
        <strain evidence="6">B226-2</strain>
    </source>
</reference>
<proteinExistence type="predicted"/>
<dbReference type="RefSeq" id="WP_311835255.1">
    <property type="nucleotide sequence ID" value="NZ_JARQBJ010000002.1"/>
</dbReference>
<dbReference type="GO" id="GO:0019592">
    <property type="term" value="P:mannitol catabolic process"/>
    <property type="evidence" value="ECO:0007669"/>
    <property type="project" value="TreeGrafter"/>
</dbReference>
<evidence type="ECO:0000256" key="3">
    <source>
        <dbReference type="ARBA" id="ARBA00048615"/>
    </source>
</evidence>
<evidence type="ECO:0000313" key="6">
    <source>
        <dbReference type="EMBL" id="MDT2810016.1"/>
    </source>
</evidence>
<dbReference type="InterPro" id="IPR013118">
    <property type="entry name" value="Mannitol_DH_C"/>
</dbReference>
<accession>A0AAW8TX64</accession>
<evidence type="ECO:0000256" key="1">
    <source>
        <dbReference type="ARBA" id="ARBA00023002"/>
    </source>
</evidence>
<protein>
    <submittedName>
        <fullName evidence="6">Tagaturonate reductase</fullName>
    </submittedName>
</protein>
<dbReference type="GO" id="GO:0008926">
    <property type="term" value="F:mannitol-1-phosphate 5-dehydrogenase activity"/>
    <property type="evidence" value="ECO:0007669"/>
    <property type="project" value="UniProtKB-EC"/>
</dbReference>
<dbReference type="SUPFAM" id="SSF48179">
    <property type="entry name" value="6-phosphogluconate dehydrogenase C-terminal domain-like"/>
    <property type="match status" value="1"/>
</dbReference>
<feature type="domain" description="Mannitol dehydrogenase C-terminal" evidence="5">
    <location>
        <begin position="268"/>
        <end position="453"/>
    </location>
</feature>
<comment type="catalytic activity">
    <reaction evidence="3">
        <text>D-mannitol 1-phosphate + NAD(+) = beta-D-fructose 6-phosphate + NADH + H(+)</text>
        <dbReference type="Rhea" id="RHEA:19661"/>
        <dbReference type="ChEBI" id="CHEBI:15378"/>
        <dbReference type="ChEBI" id="CHEBI:57540"/>
        <dbReference type="ChEBI" id="CHEBI:57634"/>
        <dbReference type="ChEBI" id="CHEBI:57945"/>
        <dbReference type="ChEBI" id="CHEBI:61381"/>
        <dbReference type="EC" id="1.1.1.17"/>
    </reaction>
</comment>
<organism evidence="6 7">
    <name type="scientific">Enterococcus asini</name>
    <dbReference type="NCBI Taxonomy" id="57732"/>
    <lineage>
        <taxon>Bacteria</taxon>
        <taxon>Bacillati</taxon>
        <taxon>Bacillota</taxon>
        <taxon>Bacilli</taxon>
        <taxon>Lactobacillales</taxon>
        <taxon>Enterococcaceae</taxon>
        <taxon>Enterococcus</taxon>
    </lineage>
</organism>
<comment type="caution">
    <text evidence="6">The sequence shown here is derived from an EMBL/GenBank/DDBJ whole genome shotgun (WGS) entry which is preliminary data.</text>
</comment>
<dbReference type="Gene3D" id="3.40.50.720">
    <property type="entry name" value="NAD(P)-binding Rossmann-like Domain"/>
    <property type="match status" value="1"/>
</dbReference>
<dbReference type="EMBL" id="JARQBJ010000002">
    <property type="protein sequence ID" value="MDT2810016.1"/>
    <property type="molecule type" value="Genomic_DNA"/>
</dbReference>
<dbReference type="GO" id="GO:0019698">
    <property type="term" value="P:D-galacturonate catabolic process"/>
    <property type="evidence" value="ECO:0007669"/>
    <property type="project" value="TreeGrafter"/>
</dbReference>
<dbReference type="Pfam" id="PF01232">
    <property type="entry name" value="Mannitol_dh"/>
    <property type="match status" value="1"/>
</dbReference>
<dbReference type="AlphaFoldDB" id="A0AAW8TX64"/>
<dbReference type="PANTHER" id="PTHR30524:SF0">
    <property type="entry name" value="ALTRONATE OXIDOREDUCTASE-RELATED"/>
    <property type="match status" value="1"/>
</dbReference>
<sequence length="470" mass="53183">MEQLSNNYGEFAHFPEKVIQFGEGNFMRGFVDWQLQQMNKQGLFNGSAVVVQPISQGLGKMLKEQDYLYTVILEGILDGKTVNTSEIISTVNRVLNPYEEWEEYLALAEDENLEIILSNTTEAGIAYDESDALNDTPPKSFPAKLTALLYKRYQLQKPGFTIIPCELIDRNGEKLLAIIQQYADLWNLEADFKTWLTKENTFCCSLVDRIVPGYPRDRADELNEKHGYIDNLMVKAEPFMLWVIEGPQKIKEILPLQEAGLNVIVTDDMTPYRERKVHLLNGPHTAMVPLARLAGLETVEEVMLDADFSVFVDDLFARELIPMLDLPEAELAAYAEQIKERFKNPFVRHELSSIALNSVSKFQARLLPILLRFYDTKKSFPLGITAALAALIVSYLQEAGNDDAEVLALFAEAKELPTTEQVAFLLAQTKLWGQDLTEVAPLVETVNELVQKIHEVGTRAVIKEIHQQAE</sequence>